<dbReference type="PANTHER" id="PTHR34322">
    <property type="entry name" value="TRANSPOSASE, Y1_TNP DOMAIN-CONTAINING"/>
    <property type="match status" value="1"/>
</dbReference>
<protein>
    <submittedName>
        <fullName evidence="2">Transposase</fullName>
    </submittedName>
</protein>
<dbReference type="InParanoid" id="A0A317ZJY9"/>
<proteinExistence type="predicted"/>
<sequence>MSRKSRIEYAGARYHLINRGNYWSWIFETEGARKSFLKCLEEACTSMEWRLYAWCLMGNHYHLCIETPSPNLVEGMRWLQSTFANRFNRFRKSNGHVFQGRYKAILLDGDALGAVCHYIHLNPVRAGLVEDSALQTYADSSFARFWYPSRRWSFESPEVGAEFAGGLTDTPAGRRKYRDYLEWLSASGEAAKRLGFDKMSRGLMKGTKDAKKAVLEDLKDEQSQRVVEAEASEMREPRWERGLQEALRTLGRDREMLGACRKGEAWKVDLARYLREAYLTPYRWIAEQLRMGAPSYVQSLVSRQKREKESKEWRESNGVKRKI</sequence>
<dbReference type="OrthoDB" id="9814067at2"/>
<evidence type="ECO:0000259" key="1">
    <source>
        <dbReference type="SMART" id="SM01321"/>
    </source>
</evidence>
<gene>
    <name evidence="2" type="ORF">DDZ13_00205</name>
</gene>
<feature type="domain" description="Transposase IS200-like" evidence="1">
    <location>
        <begin position="9"/>
        <end position="122"/>
    </location>
</feature>
<dbReference type="GO" id="GO:0003677">
    <property type="term" value="F:DNA binding"/>
    <property type="evidence" value="ECO:0007669"/>
    <property type="project" value="InterPro"/>
</dbReference>
<dbReference type="RefSeq" id="WP_110129403.1">
    <property type="nucleotide sequence ID" value="NZ_QHJQ01000001.1"/>
</dbReference>
<dbReference type="SMART" id="SM01321">
    <property type="entry name" value="Y1_Tnp"/>
    <property type="match status" value="1"/>
</dbReference>
<dbReference type="EMBL" id="QHJQ01000001">
    <property type="protein sequence ID" value="PXA05322.1"/>
    <property type="molecule type" value="Genomic_DNA"/>
</dbReference>
<name>A0A317ZJY9_9BACT</name>
<dbReference type="Gene3D" id="3.30.70.1290">
    <property type="entry name" value="Transposase IS200-like"/>
    <property type="match status" value="1"/>
</dbReference>
<dbReference type="PANTHER" id="PTHR34322:SF2">
    <property type="entry name" value="TRANSPOSASE IS200-LIKE DOMAIN-CONTAINING PROTEIN"/>
    <property type="match status" value="1"/>
</dbReference>
<dbReference type="GO" id="GO:0006313">
    <property type="term" value="P:DNA transposition"/>
    <property type="evidence" value="ECO:0007669"/>
    <property type="project" value="InterPro"/>
</dbReference>
<reference evidence="2 3" key="1">
    <citation type="submission" date="2018-05" db="EMBL/GenBank/DDBJ databases">
        <title>Coraliomargarita sinensis sp. nov., isolated from a marine solar saltern.</title>
        <authorList>
            <person name="Zhou L.Y."/>
        </authorList>
    </citation>
    <scope>NUCLEOTIDE SEQUENCE [LARGE SCALE GENOMIC DNA]</scope>
    <source>
        <strain evidence="2 3">WN38</strain>
    </source>
</reference>
<keyword evidence="3" id="KW-1185">Reference proteome</keyword>
<dbReference type="AlphaFoldDB" id="A0A317ZJY9"/>
<evidence type="ECO:0000313" key="3">
    <source>
        <dbReference type="Proteomes" id="UP000247099"/>
    </source>
</evidence>
<accession>A0A317ZJY9</accession>
<comment type="caution">
    <text evidence="2">The sequence shown here is derived from an EMBL/GenBank/DDBJ whole genome shotgun (WGS) entry which is preliminary data.</text>
</comment>
<dbReference type="InterPro" id="IPR002686">
    <property type="entry name" value="Transposase_17"/>
</dbReference>
<dbReference type="GO" id="GO:0004803">
    <property type="term" value="F:transposase activity"/>
    <property type="evidence" value="ECO:0007669"/>
    <property type="project" value="InterPro"/>
</dbReference>
<evidence type="ECO:0000313" key="2">
    <source>
        <dbReference type="EMBL" id="PXA05322.1"/>
    </source>
</evidence>
<organism evidence="2 3">
    <name type="scientific">Coraliomargarita sinensis</name>
    <dbReference type="NCBI Taxonomy" id="2174842"/>
    <lineage>
        <taxon>Bacteria</taxon>
        <taxon>Pseudomonadati</taxon>
        <taxon>Verrucomicrobiota</taxon>
        <taxon>Opitutia</taxon>
        <taxon>Puniceicoccales</taxon>
        <taxon>Coraliomargaritaceae</taxon>
        <taxon>Coraliomargarita</taxon>
    </lineage>
</organism>
<dbReference type="Proteomes" id="UP000247099">
    <property type="component" value="Unassembled WGS sequence"/>
</dbReference>
<dbReference type="Pfam" id="PF01797">
    <property type="entry name" value="Y1_Tnp"/>
    <property type="match status" value="1"/>
</dbReference>
<dbReference type="InterPro" id="IPR036515">
    <property type="entry name" value="Transposase_17_sf"/>
</dbReference>
<dbReference type="SUPFAM" id="SSF143422">
    <property type="entry name" value="Transposase IS200-like"/>
    <property type="match status" value="1"/>
</dbReference>